<evidence type="ECO:0000259" key="1">
    <source>
        <dbReference type="SMART" id="SM00287"/>
    </source>
</evidence>
<proteinExistence type="predicted"/>
<dbReference type="EMBL" id="WBUI01000003">
    <property type="protein sequence ID" value="KAB2934228.1"/>
    <property type="molecule type" value="Genomic_DNA"/>
</dbReference>
<feature type="domain" description="SH3b" evidence="1">
    <location>
        <begin position="33"/>
        <end position="99"/>
    </location>
</feature>
<sequence length="268" mass="29198">MNLSRDYCIPGVVFSLLLLLPANRVSPQNIPSDDEKSFTTADALRVRSHPGTSAAIVGIIPYGTQISYTIHSVQADGHDWVFSKQSGGYIAKTFLSSTVPKEKKEMILKSSEYIFACFAGVGNGSKATITLSHGVFHFSLEYAQTAEDDLEGRGSYEISEGMILLRLTSLSKKNPTNHSEKTQLTSAKAFLIYNGNLGGYVLDKHRSDQKFADLLPVISVSEVPTNLHGILNKGECSIEMASCPKKPSSNPNLDESKSIGYFCLKARP</sequence>
<comment type="caution">
    <text evidence="2">The sequence shown here is derived from an EMBL/GenBank/DDBJ whole genome shotgun (WGS) entry which is preliminary data.</text>
</comment>
<dbReference type="SMART" id="SM00287">
    <property type="entry name" value="SH3b"/>
    <property type="match status" value="1"/>
</dbReference>
<organism evidence="2 3">
    <name type="scientific">Leptonema illini</name>
    <dbReference type="NCBI Taxonomy" id="183"/>
    <lineage>
        <taxon>Bacteria</taxon>
        <taxon>Pseudomonadati</taxon>
        <taxon>Spirochaetota</taxon>
        <taxon>Spirochaetia</taxon>
        <taxon>Leptospirales</taxon>
        <taxon>Leptospiraceae</taxon>
        <taxon>Leptonema</taxon>
    </lineage>
</organism>
<dbReference type="AlphaFoldDB" id="A0A833H3F3"/>
<dbReference type="InterPro" id="IPR003646">
    <property type="entry name" value="SH3-like_bac-type"/>
</dbReference>
<evidence type="ECO:0000313" key="3">
    <source>
        <dbReference type="Proteomes" id="UP000460298"/>
    </source>
</evidence>
<evidence type="ECO:0000313" key="2">
    <source>
        <dbReference type="EMBL" id="KAB2934228.1"/>
    </source>
</evidence>
<protein>
    <recommendedName>
        <fullName evidence="1">SH3b domain-containing protein</fullName>
    </recommendedName>
</protein>
<gene>
    <name evidence="2" type="ORF">F9K24_04170</name>
</gene>
<dbReference type="Gene3D" id="2.30.30.40">
    <property type="entry name" value="SH3 Domains"/>
    <property type="match status" value="1"/>
</dbReference>
<reference evidence="2 3" key="1">
    <citation type="submission" date="2019-10" db="EMBL/GenBank/DDBJ databases">
        <title>Extracellular Electron Transfer in a Candidatus Methanoperedens spp. Enrichment Culture.</title>
        <authorList>
            <person name="Berger S."/>
            <person name="Rangel Shaw D."/>
            <person name="Berben T."/>
            <person name="In 'T Zandt M."/>
            <person name="Frank J."/>
            <person name="Reimann J."/>
            <person name="Jetten M.S.M."/>
            <person name="Welte C.U."/>
        </authorList>
    </citation>
    <scope>NUCLEOTIDE SEQUENCE [LARGE SCALE GENOMIC DNA]</scope>
    <source>
        <strain evidence="2">SB12</strain>
    </source>
</reference>
<name>A0A833H3F3_9LEPT</name>
<accession>A0A833H3F3</accession>
<dbReference type="Proteomes" id="UP000460298">
    <property type="component" value="Unassembled WGS sequence"/>
</dbReference>